<comment type="similarity">
    <text evidence="7">Belongs to the binding-protein-dependent transport system permease family.</text>
</comment>
<dbReference type="AlphaFoldDB" id="A0A7W7R1L8"/>
<evidence type="ECO:0000313" key="10">
    <source>
        <dbReference type="Proteomes" id="UP000540506"/>
    </source>
</evidence>
<evidence type="ECO:0000256" key="4">
    <source>
        <dbReference type="ARBA" id="ARBA00022692"/>
    </source>
</evidence>
<keyword evidence="2 7" id="KW-0813">Transport</keyword>
<dbReference type="Proteomes" id="UP000540506">
    <property type="component" value="Unassembled WGS sequence"/>
</dbReference>
<dbReference type="GO" id="GO:0005886">
    <property type="term" value="C:plasma membrane"/>
    <property type="evidence" value="ECO:0007669"/>
    <property type="project" value="UniProtKB-SubCell"/>
</dbReference>
<dbReference type="RefSeq" id="WP_184935794.1">
    <property type="nucleotide sequence ID" value="NZ_JACHJV010000001.1"/>
</dbReference>
<keyword evidence="10" id="KW-1185">Reference proteome</keyword>
<evidence type="ECO:0000256" key="1">
    <source>
        <dbReference type="ARBA" id="ARBA00004651"/>
    </source>
</evidence>
<evidence type="ECO:0000256" key="6">
    <source>
        <dbReference type="ARBA" id="ARBA00023136"/>
    </source>
</evidence>
<accession>A0A7W7R1L8</accession>
<evidence type="ECO:0000313" key="9">
    <source>
        <dbReference type="EMBL" id="MBB4923740.1"/>
    </source>
</evidence>
<feature type="transmembrane region" description="Helical" evidence="7">
    <location>
        <begin position="132"/>
        <end position="156"/>
    </location>
</feature>
<dbReference type="InterPro" id="IPR000515">
    <property type="entry name" value="MetI-like"/>
</dbReference>
<name>A0A7W7R1L8_KITKI</name>
<dbReference type="Pfam" id="PF00528">
    <property type="entry name" value="BPD_transp_1"/>
    <property type="match status" value="1"/>
</dbReference>
<keyword evidence="5 7" id="KW-1133">Transmembrane helix</keyword>
<dbReference type="CDD" id="cd06261">
    <property type="entry name" value="TM_PBP2"/>
    <property type="match status" value="1"/>
</dbReference>
<dbReference type="PANTHER" id="PTHR43386:SF1">
    <property type="entry name" value="D,D-DIPEPTIDE TRANSPORT SYSTEM PERMEASE PROTEIN DDPC-RELATED"/>
    <property type="match status" value="1"/>
</dbReference>
<sequence>MTTPTEDTTETDQVLVASATGDGGNKPAALLGRTPGQIAWGRFKRNRIGVFCAAIVILYILVALLAPVITKLYGQSPYIPYGVRDMTLLDDSGIPIGANGGMSSTHWFGITPQAGYDIFAKLIYGIRTSLGIGLLITIFSGLVGIVLGVAQGYLGGRFDYFVGRFTDLLLALPQQLFFIAFTPIVLVWFVPLDRATPVYMRVIAIVLVQTFLGWMATARLLRGLSLSLREREYIEAAKITGASSWRIIFKELMPNLATTILVQMTLLLPAMVTAEAGLSFLGVGMTEPTPDWGLMFQDAVQNYRNDLTYLIFPGLSLMIFTIAFNQFGDAVRDALDPKTIR</sequence>
<dbReference type="Pfam" id="PF12911">
    <property type="entry name" value="OppC_N"/>
    <property type="match status" value="1"/>
</dbReference>
<feature type="domain" description="ABC transmembrane type-1" evidence="8">
    <location>
        <begin position="126"/>
        <end position="328"/>
    </location>
</feature>
<protein>
    <submittedName>
        <fullName evidence="9">Peptide/nickel transport system permease protein</fullName>
    </submittedName>
</protein>
<evidence type="ECO:0000259" key="8">
    <source>
        <dbReference type="PROSITE" id="PS50928"/>
    </source>
</evidence>
<dbReference type="PANTHER" id="PTHR43386">
    <property type="entry name" value="OLIGOPEPTIDE TRANSPORT SYSTEM PERMEASE PROTEIN APPC"/>
    <property type="match status" value="1"/>
</dbReference>
<comment type="caution">
    <text evidence="9">The sequence shown here is derived from an EMBL/GenBank/DDBJ whole genome shotgun (WGS) entry which is preliminary data.</text>
</comment>
<dbReference type="EMBL" id="JACHJV010000001">
    <property type="protein sequence ID" value="MBB4923740.1"/>
    <property type="molecule type" value="Genomic_DNA"/>
</dbReference>
<dbReference type="SUPFAM" id="SSF161098">
    <property type="entry name" value="MetI-like"/>
    <property type="match status" value="1"/>
</dbReference>
<dbReference type="PROSITE" id="PS50928">
    <property type="entry name" value="ABC_TM1"/>
    <property type="match status" value="1"/>
</dbReference>
<dbReference type="InterPro" id="IPR035906">
    <property type="entry name" value="MetI-like_sf"/>
</dbReference>
<dbReference type="GO" id="GO:0055085">
    <property type="term" value="P:transmembrane transport"/>
    <property type="evidence" value="ECO:0007669"/>
    <property type="project" value="InterPro"/>
</dbReference>
<keyword evidence="4 7" id="KW-0812">Transmembrane</keyword>
<evidence type="ECO:0000256" key="5">
    <source>
        <dbReference type="ARBA" id="ARBA00022989"/>
    </source>
</evidence>
<evidence type="ECO:0000256" key="2">
    <source>
        <dbReference type="ARBA" id="ARBA00022448"/>
    </source>
</evidence>
<feature type="transmembrane region" description="Helical" evidence="7">
    <location>
        <begin position="252"/>
        <end position="272"/>
    </location>
</feature>
<gene>
    <name evidence="9" type="ORF">FHR34_002733</name>
</gene>
<evidence type="ECO:0000256" key="3">
    <source>
        <dbReference type="ARBA" id="ARBA00022475"/>
    </source>
</evidence>
<dbReference type="InterPro" id="IPR025966">
    <property type="entry name" value="OppC_N"/>
</dbReference>
<keyword evidence="3" id="KW-1003">Cell membrane</keyword>
<feature type="transmembrane region" description="Helical" evidence="7">
    <location>
        <begin position="48"/>
        <end position="69"/>
    </location>
</feature>
<proteinExistence type="inferred from homology"/>
<reference evidence="9 10" key="1">
    <citation type="submission" date="2020-08" db="EMBL/GenBank/DDBJ databases">
        <title>Sequencing the genomes of 1000 actinobacteria strains.</title>
        <authorList>
            <person name="Klenk H.-P."/>
        </authorList>
    </citation>
    <scope>NUCLEOTIDE SEQUENCE [LARGE SCALE GENOMIC DNA]</scope>
    <source>
        <strain evidence="9 10">DSM 41654</strain>
    </source>
</reference>
<feature type="transmembrane region" description="Helical" evidence="7">
    <location>
        <begin position="307"/>
        <end position="328"/>
    </location>
</feature>
<comment type="subcellular location">
    <subcellularLocation>
        <location evidence="1 7">Cell membrane</location>
        <topology evidence="1 7">Multi-pass membrane protein</topology>
    </subcellularLocation>
</comment>
<keyword evidence="6 7" id="KW-0472">Membrane</keyword>
<dbReference type="Gene3D" id="1.10.3720.10">
    <property type="entry name" value="MetI-like"/>
    <property type="match status" value="1"/>
</dbReference>
<evidence type="ECO:0000256" key="7">
    <source>
        <dbReference type="RuleBase" id="RU363032"/>
    </source>
</evidence>
<feature type="transmembrane region" description="Helical" evidence="7">
    <location>
        <begin position="202"/>
        <end position="221"/>
    </location>
</feature>
<feature type="transmembrane region" description="Helical" evidence="7">
    <location>
        <begin position="168"/>
        <end position="190"/>
    </location>
</feature>
<dbReference type="InterPro" id="IPR050366">
    <property type="entry name" value="BP-dependent_transpt_permease"/>
</dbReference>
<organism evidence="9 10">
    <name type="scientific">Kitasatospora kifunensis</name>
    <name type="common">Streptomyces kifunensis</name>
    <dbReference type="NCBI Taxonomy" id="58351"/>
    <lineage>
        <taxon>Bacteria</taxon>
        <taxon>Bacillati</taxon>
        <taxon>Actinomycetota</taxon>
        <taxon>Actinomycetes</taxon>
        <taxon>Kitasatosporales</taxon>
        <taxon>Streptomycetaceae</taxon>
        <taxon>Kitasatospora</taxon>
    </lineage>
</organism>